<organism evidence="1 2">
    <name type="scientific">Paragemmobacter amnigenus</name>
    <dbReference type="NCBI Taxonomy" id="2852097"/>
    <lineage>
        <taxon>Bacteria</taxon>
        <taxon>Pseudomonadati</taxon>
        <taxon>Pseudomonadota</taxon>
        <taxon>Alphaproteobacteria</taxon>
        <taxon>Rhodobacterales</taxon>
        <taxon>Paracoccaceae</taxon>
        <taxon>Paragemmobacter</taxon>
    </lineage>
</organism>
<proteinExistence type="predicted"/>
<evidence type="ECO:0000313" key="1">
    <source>
        <dbReference type="EMBL" id="MBU9698971.1"/>
    </source>
</evidence>
<comment type="caution">
    <text evidence="1">The sequence shown here is derived from an EMBL/GenBank/DDBJ whole genome shotgun (WGS) entry which is preliminary data.</text>
</comment>
<sequence length="111" mass="11635">MDNPLNTLIGVHLDPGILAPTVAWRQGEAEFSPACLGIAGGQTPLAQEVERVLRHCPLQPQEQPIIHQVGVVNAFGVNHQGPGQGAKIDQIMPITAIAGQSGSLNAVDSPY</sequence>
<dbReference type="EMBL" id="JAAATX020000009">
    <property type="protein sequence ID" value="MBU9698971.1"/>
    <property type="molecule type" value="Genomic_DNA"/>
</dbReference>
<reference evidence="1 2" key="1">
    <citation type="submission" date="2021-06" db="EMBL/GenBank/DDBJ databases">
        <title>Rhodobacteraceae bacterium strain HSP-20.</title>
        <authorList>
            <person name="Chen W.-M."/>
        </authorList>
    </citation>
    <scope>NUCLEOTIDE SEQUENCE [LARGE SCALE GENOMIC DNA]</scope>
    <source>
        <strain evidence="1 2">HSP-20</strain>
    </source>
</reference>
<accession>A0ABS6J6X6</accession>
<keyword evidence="2" id="KW-1185">Reference proteome</keyword>
<evidence type="ECO:0000313" key="2">
    <source>
        <dbReference type="Proteomes" id="UP000731907"/>
    </source>
</evidence>
<protein>
    <submittedName>
        <fullName evidence="1">Uncharacterized protein</fullName>
    </submittedName>
</protein>
<gene>
    <name evidence="1" type="ORF">GU927_014060</name>
</gene>
<name>A0ABS6J6X6_9RHOB</name>
<dbReference type="Proteomes" id="UP000731907">
    <property type="component" value="Unassembled WGS sequence"/>
</dbReference>